<dbReference type="PROSITE" id="PS50835">
    <property type="entry name" value="IG_LIKE"/>
    <property type="match status" value="2"/>
</dbReference>
<evidence type="ECO:0000256" key="3">
    <source>
        <dbReference type="ARBA" id="ARBA00022581"/>
    </source>
</evidence>
<keyword evidence="4" id="KW-0732">Signal</keyword>
<evidence type="ECO:0000256" key="5">
    <source>
        <dbReference type="ARBA" id="ARBA00023157"/>
    </source>
</evidence>
<evidence type="ECO:0000256" key="7">
    <source>
        <dbReference type="ARBA" id="ARBA00023280"/>
    </source>
</evidence>
<sequence>MNKLYIVIISILISYTYSFNTEDIQLATEIYEYEKERLEPHQRNALNESCYYGGTTPAFGIEYEPLLQECFIIKYKILSYWYNNITRIGWQKIGDSNSLDERYIKNDKLWLPMLKDKNVPEEYICTLYGDKGCVQSVVSVYKISKMCEDTHYEIDTRKYFSIYCSVTSGGYFIEWYKDGKMINDYNSGKYKINGNRLIINKVVLEDAGKYTCRAYYHDKEGYDDVSVTKCINVAVYPPQNRDFDVSVDNPILKVKLGETANTTCTAVGKSNVKKPYVEWKDPYNNDKPLYYYDDVVDFHDSSDSTMLYFINVTEEFIGKTFTCEASHYDKVKTVTTKIELDI</sequence>
<evidence type="ECO:0000256" key="8">
    <source>
        <dbReference type="ARBA" id="ARBA00023319"/>
    </source>
</evidence>
<organism evidence="10">
    <name type="scientific">Murmansk poxvirus</name>
    <dbReference type="NCBI Taxonomy" id="2025359"/>
    <lineage>
        <taxon>Viruses</taxon>
        <taxon>Varidnaviria</taxon>
        <taxon>Bamfordvirae</taxon>
        <taxon>Nucleocytoviricota</taxon>
        <taxon>Pokkesviricetes</taxon>
        <taxon>Chitovirales</taxon>
        <taxon>Poxviridae</taxon>
        <taxon>Chordopoxvirinae</taxon>
        <taxon>Centapoxvirus</taxon>
        <taxon>Centapoxvirus microtuspox</taxon>
        <taxon>Murmansk microtuspox virus</taxon>
    </lineage>
</organism>
<keyword evidence="8" id="KW-0393">Immunoglobulin domain</keyword>
<protein>
    <recommendedName>
        <fullName evidence="9">Ig-like domain-containing protein</fullName>
    </recommendedName>
</protein>
<accession>A0A223FN20</accession>
<keyword evidence="6" id="KW-0325">Glycoprotein</keyword>
<feature type="domain" description="Ig-like" evidence="9">
    <location>
        <begin position="238"/>
        <end position="335"/>
    </location>
</feature>
<dbReference type="InterPro" id="IPR003599">
    <property type="entry name" value="Ig_sub"/>
</dbReference>
<dbReference type="InterPro" id="IPR015621">
    <property type="entry name" value="IL-1_rcpt_fam"/>
</dbReference>
<dbReference type="InterPro" id="IPR013151">
    <property type="entry name" value="Immunoglobulin_dom"/>
</dbReference>
<proteinExistence type="predicted"/>
<keyword evidence="11" id="KW-1185">Reference proteome</keyword>
<comment type="subcellular location">
    <subcellularLocation>
        <location evidence="1">Secreted</location>
    </subcellularLocation>
</comment>
<keyword evidence="7" id="KW-0899">Viral immunoevasion</keyword>
<evidence type="ECO:0000256" key="1">
    <source>
        <dbReference type="ARBA" id="ARBA00004613"/>
    </source>
</evidence>
<evidence type="ECO:0000256" key="2">
    <source>
        <dbReference type="ARBA" id="ARBA00022525"/>
    </source>
</evidence>
<evidence type="ECO:0000259" key="9">
    <source>
        <dbReference type="PROSITE" id="PS50835"/>
    </source>
</evidence>
<reference evidence="10" key="1">
    <citation type="journal article" date="2017" name="Virus Genes">
        <title>Two novel poxviruses with unusual genome rearrangements: NY_014 and Murmansk.</title>
        <authorList>
            <person name="Smithson C."/>
            <person name="Meyer H."/>
            <person name="Gigante C.M."/>
            <person name="Gao J."/>
            <person name="Zhao H."/>
            <person name="Batra D."/>
            <person name="Damon I."/>
            <person name="Upton C."/>
            <person name="Li Y."/>
        </authorList>
    </citation>
    <scope>NUCLEOTIDE SEQUENCE [LARGE SCALE GENOMIC DNA]</scope>
    <source>
        <strain evidence="10">LEIV-11411</strain>
    </source>
</reference>
<dbReference type="OrthoDB" id="4713at10239"/>
<dbReference type="GO" id="GO:0005576">
    <property type="term" value="C:extracellular region"/>
    <property type="evidence" value="ECO:0007669"/>
    <property type="project" value="UniProtKB-SubCell"/>
</dbReference>
<keyword evidence="2" id="KW-0964">Secreted</keyword>
<evidence type="ECO:0000256" key="6">
    <source>
        <dbReference type="ARBA" id="ARBA00023180"/>
    </source>
</evidence>
<evidence type="ECO:0000256" key="4">
    <source>
        <dbReference type="ARBA" id="ARBA00022729"/>
    </source>
</evidence>
<keyword evidence="3" id="KW-0945">Host-virus interaction</keyword>
<dbReference type="Pfam" id="PF13895">
    <property type="entry name" value="Ig_2"/>
    <property type="match status" value="1"/>
</dbReference>
<keyword evidence="5" id="KW-1015">Disulfide bond</keyword>
<feature type="domain" description="Ig-like" evidence="9">
    <location>
        <begin position="161"/>
        <end position="228"/>
    </location>
</feature>
<dbReference type="Pfam" id="PF00047">
    <property type="entry name" value="ig"/>
    <property type="match status" value="1"/>
</dbReference>
<gene>
    <name evidence="10" type="ORF">Murmansk-189</name>
</gene>
<dbReference type="PANTHER" id="PTHR11890:SF18">
    <property type="entry name" value="LYMPHOCYTE ACTIVATION GENE 3 PROTEIN"/>
    <property type="match status" value="1"/>
</dbReference>
<evidence type="ECO:0000313" key="10">
    <source>
        <dbReference type="EMBL" id="AST09384.1"/>
    </source>
</evidence>
<name>A0A223FN20_9POXV</name>
<dbReference type="SUPFAM" id="SSF48726">
    <property type="entry name" value="Immunoglobulin"/>
    <property type="match status" value="2"/>
</dbReference>
<dbReference type="EMBL" id="MF001304">
    <property type="protein sequence ID" value="AST09384.1"/>
    <property type="molecule type" value="Genomic_DNA"/>
</dbReference>
<dbReference type="PANTHER" id="PTHR11890">
    <property type="entry name" value="INTERLEUKIN-1 RECEPTOR FAMILY MEMBER"/>
    <property type="match status" value="1"/>
</dbReference>
<dbReference type="InterPro" id="IPR036179">
    <property type="entry name" value="Ig-like_dom_sf"/>
</dbReference>
<dbReference type="Gene3D" id="2.60.40.10">
    <property type="entry name" value="Immunoglobulins"/>
    <property type="match status" value="3"/>
</dbReference>
<evidence type="ECO:0000313" key="11">
    <source>
        <dbReference type="Proteomes" id="UP000217350"/>
    </source>
</evidence>
<dbReference type="Proteomes" id="UP000217350">
    <property type="component" value="Segment"/>
</dbReference>
<dbReference type="InterPro" id="IPR013783">
    <property type="entry name" value="Ig-like_fold"/>
</dbReference>
<dbReference type="InterPro" id="IPR007110">
    <property type="entry name" value="Ig-like_dom"/>
</dbReference>
<dbReference type="SMART" id="SM00409">
    <property type="entry name" value="IG"/>
    <property type="match status" value="2"/>
</dbReference>